<evidence type="ECO:0000256" key="4">
    <source>
        <dbReference type="ARBA" id="ARBA00022729"/>
    </source>
</evidence>
<comment type="subcellular location">
    <subcellularLocation>
        <location evidence="1">Cell envelope</location>
    </subcellularLocation>
</comment>
<dbReference type="Proteomes" id="UP000005845">
    <property type="component" value="Unassembled WGS sequence"/>
</dbReference>
<dbReference type="AlphaFoldDB" id="H5TV69"/>
<proteinExistence type="inferred from homology"/>
<evidence type="ECO:0000256" key="6">
    <source>
        <dbReference type="SAM" id="SignalP"/>
    </source>
</evidence>
<dbReference type="GO" id="GO:0030288">
    <property type="term" value="C:outer membrane-bounded periplasmic space"/>
    <property type="evidence" value="ECO:0007669"/>
    <property type="project" value="TreeGrafter"/>
</dbReference>
<dbReference type="Gene3D" id="3.40.50.1980">
    <property type="entry name" value="Nitrogenase molybdenum iron protein domain"/>
    <property type="match status" value="2"/>
</dbReference>
<keyword evidence="4 6" id="KW-0732">Signal</keyword>
<dbReference type="Pfam" id="PF01497">
    <property type="entry name" value="Peripla_BP_2"/>
    <property type="match status" value="1"/>
</dbReference>
<dbReference type="GO" id="GO:1901678">
    <property type="term" value="P:iron coordination entity transport"/>
    <property type="evidence" value="ECO:0007669"/>
    <property type="project" value="UniProtKB-ARBA"/>
</dbReference>
<evidence type="ECO:0000313" key="8">
    <source>
        <dbReference type="EMBL" id="GAB37377.1"/>
    </source>
</evidence>
<feature type="compositionally biased region" description="Low complexity" evidence="5">
    <location>
        <begin position="24"/>
        <end position="35"/>
    </location>
</feature>
<feature type="domain" description="Fe/B12 periplasmic-binding" evidence="7">
    <location>
        <begin position="57"/>
        <end position="322"/>
    </location>
</feature>
<feature type="chain" id="PRO_5038739462" evidence="6">
    <location>
        <begin position="22"/>
        <end position="322"/>
    </location>
</feature>
<accession>H5TV69</accession>
<sequence length="322" mass="34828">MRFTFGRLAVVLAAVSLIVGACSSADSDSDSSSSSPAGPVTITHQYGTTEIPSTPKRPVTLNWTWADSLIKLDIPITAEFVLEGYSGENNRFEWTPEHSSTVVPYTATPDIATLAKYKPDVILAGFLPDKASWERLQQIAPTIPVLKQGTQVDSWEDVTTTAGEIFDKRKQAADAVTEVNDELAQVKSEYPKAQGKTFSFAQFTHENQLGVITSDNDAASKLMGQMGLVLDPTVKSLSPNGDRTLVSPERIDVLRSDLLILWPLAGGPEAFEKVPGFTSLPAVQRGSTVYLDNNNAAAFSSPSIYSVPWAIKKVEPALARIQ</sequence>
<evidence type="ECO:0000256" key="3">
    <source>
        <dbReference type="ARBA" id="ARBA00022448"/>
    </source>
</evidence>
<reference evidence="8 9" key="1">
    <citation type="submission" date="2012-02" db="EMBL/GenBank/DDBJ databases">
        <title>Whole genome shotgun sequence of Gordonia sputi NBRC 100414.</title>
        <authorList>
            <person name="Yoshida I."/>
            <person name="Hosoyama A."/>
            <person name="Tsuchikane K."/>
            <person name="Katsumata H."/>
            <person name="Yamazaki S."/>
            <person name="Fujita N."/>
        </authorList>
    </citation>
    <scope>NUCLEOTIDE SEQUENCE [LARGE SCALE GENOMIC DNA]</scope>
    <source>
        <strain evidence="8 9">NBRC 100414</strain>
    </source>
</reference>
<keyword evidence="9" id="KW-1185">Reference proteome</keyword>
<dbReference type="PANTHER" id="PTHR30532">
    <property type="entry name" value="IRON III DICITRATE-BINDING PERIPLASMIC PROTEIN"/>
    <property type="match status" value="1"/>
</dbReference>
<feature type="compositionally biased region" description="Polar residues" evidence="5">
    <location>
        <begin position="42"/>
        <end position="51"/>
    </location>
</feature>
<evidence type="ECO:0000313" key="9">
    <source>
        <dbReference type="Proteomes" id="UP000005845"/>
    </source>
</evidence>
<dbReference type="SUPFAM" id="SSF53807">
    <property type="entry name" value="Helical backbone' metal receptor"/>
    <property type="match status" value="1"/>
</dbReference>
<gene>
    <name evidence="8" type="ORF">GOSPT_006_00680</name>
</gene>
<feature type="signal peptide" evidence="6">
    <location>
        <begin position="1"/>
        <end position="21"/>
    </location>
</feature>
<dbReference type="PROSITE" id="PS50983">
    <property type="entry name" value="FE_B12_PBP"/>
    <property type="match status" value="1"/>
</dbReference>
<dbReference type="InterPro" id="IPR002491">
    <property type="entry name" value="ABC_transptr_periplasmic_BD"/>
</dbReference>
<organism evidence="8 9">
    <name type="scientific">Gordonia sputi NBRC 100414</name>
    <dbReference type="NCBI Taxonomy" id="1089453"/>
    <lineage>
        <taxon>Bacteria</taxon>
        <taxon>Bacillati</taxon>
        <taxon>Actinomycetota</taxon>
        <taxon>Actinomycetes</taxon>
        <taxon>Mycobacteriales</taxon>
        <taxon>Gordoniaceae</taxon>
        <taxon>Gordonia</taxon>
    </lineage>
</organism>
<comment type="similarity">
    <text evidence="2">Belongs to the bacterial solute-binding protein 8 family.</text>
</comment>
<evidence type="ECO:0000256" key="1">
    <source>
        <dbReference type="ARBA" id="ARBA00004196"/>
    </source>
</evidence>
<evidence type="ECO:0000256" key="5">
    <source>
        <dbReference type="SAM" id="MobiDB-lite"/>
    </source>
</evidence>
<name>H5TV69_9ACTN</name>
<dbReference type="InterPro" id="IPR051313">
    <property type="entry name" value="Bact_iron-sidero_bind"/>
</dbReference>
<dbReference type="RefSeq" id="WP_005201976.1">
    <property type="nucleotide sequence ID" value="NZ_BAFC01000006.1"/>
</dbReference>
<comment type="caution">
    <text evidence="8">The sequence shown here is derived from an EMBL/GenBank/DDBJ whole genome shotgun (WGS) entry which is preliminary data.</text>
</comment>
<dbReference type="PANTHER" id="PTHR30532:SF24">
    <property type="entry name" value="FERRIC ENTEROBACTIN-BINDING PERIPLASMIC PROTEIN FEPB"/>
    <property type="match status" value="1"/>
</dbReference>
<evidence type="ECO:0000259" key="7">
    <source>
        <dbReference type="PROSITE" id="PS50983"/>
    </source>
</evidence>
<dbReference type="PROSITE" id="PS51257">
    <property type="entry name" value="PROKAR_LIPOPROTEIN"/>
    <property type="match status" value="1"/>
</dbReference>
<dbReference type="EMBL" id="BAFC01000006">
    <property type="protein sequence ID" value="GAB37377.1"/>
    <property type="molecule type" value="Genomic_DNA"/>
</dbReference>
<keyword evidence="3" id="KW-0813">Transport</keyword>
<evidence type="ECO:0000256" key="2">
    <source>
        <dbReference type="ARBA" id="ARBA00008814"/>
    </source>
</evidence>
<dbReference type="eggNOG" id="COG0614">
    <property type="taxonomic scope" value="Bacteria"/>
</dbReference>
<feature type="region of interest" description="Disordered" evidence="5">
    <location>
        <begin position="24"/>
        <end position="51"/>
    </location>
</feature>
<protein>
    <submittedName>
        <fullName evidence="8">Putative ABC transporter substrate binding protein</fullName>
    </submittedName>
</protein>